<dbReference type="EMBL" id="VSSQ01055554">
    <property type="protein sequence ID" value="MPN09447.1"/>
    <property type="molecule type" value="Genomic_DNA"/>
</dbReference>
<reference evidence="1" key="1">
    <citation type="submission" date="2019-08" db="EMBL/GenBank/DDBJ databases">
        <authorList>
            <person name="Kucharzyk K."/>
            <person name="Murdoch R.W."/>
            <person name="Higgins S."/>
            <person name="Loffler F."/>
        </authorList>
    </citation>
    <scope>NUCLEOTIDE SEQUENCE</scope>
</reference>
<accession>A0A645F5I2</accession>
<evidence type="ECO:0000313" key="1">
    <source>
        <dbReference type="EMBL" id="MPN09447.1"/>
    </source>
</evidence>
<sequence>MRCSDIFLDKWTSMFPVPLNSSYMTSSILLPVSTSAVPIIVRLPPNSIFLAAPKNFLGKYRAAGSIPPERVLPDGGTIRFDALANLVMESSSRTTSLDTSTSLFAFSSASAATRICSSAGLSKVEAMISPSTERAMSVTSSGLSSIRSTIRITSGWLVVIAFARFFRSVVFPAFGGDTIRALCPLPIGAKRSTILVDMIFLSVSRFNFSSGKMGVSDSNCGLFLAASGSVKLTFSTLSSAS</sequence>
<comment type="caution">
    <text evidence="1">The sequence shown here is derived from an EMBL/GenBank/DDBJ whole genome shotgun (WGS) entry which is preliminary data.</text>
</comment>
<organism evidence="1">
    <name type="scientific">bioreactor metagenome</name>
    <dbReference type="NCBI Taxonomy" id="1076179"/>
    <lineage>
        <taxon>unclassified sequences</taxon>
        <taxon>metagenomes</taxon>
        <taxon>ecological metagenomes</taxon>
    </lineage>
</organism>
<dbReference type="AlphaFoldDB" id="A0A645F5I2"/>
<protein>
    <submittedName>
        <fullName evidence="1">Uncharacterized protein</fullName>
    </submittedName>
</protein>
<gene>
    <name evidence="1" type="ORF">SDC9_156737</name>
</gene>
<name>A0A645F5I2_9ZZZZ</name>
<proteinExistence type="predicted"/>